<dbReference type="Pfam" id="PF20332">
    <property type="entry name" value="DUF6627"/>
    <property type="match status" value="1"/>
</dbReference>
<dbReference type="EMBL" id="VTUX01000003">
    <property type="protein sequence ID" value="KAA1192528.1"/>
    <property type="molecule type" value="Genomic_DNA"/>
</dbReference>
<keyword evidence="3" id="KW-1185">Reference proteome</keyword>
<dbReference type="InterPro" id="IPR016924">
    <property type="entry name" value="UCP029543"/>
</dbReference>
<sequence>MVLMPFCYCSSCTIIFFLFSRGSYMSSIKKLTSVLLSVTMLLLSVQVSVARAEMIGTEQALQTQSLQLSQQALVDMFQREDVQAQLAAFGVDQEAAMTRVQAMTPAEVRQLNSQLGTLPAGSGSIVGLAVLVLLILVFLDIFGVTNIFTFINPAK</sequence>
<keyword evidence="1" id="KW-0472">Membrane</keyword>
<accession>A0A5B0X1K2</accession>
<dbReference type="AlphaFoldDB" id="A0A5B0X1K2"/>
<dbReference type="Proteomes" id="UP000323708">
    <property type="component" value="Unassembled WGS sequence"/>
</dbReference>
<organism evidence="2 3">
    <name type="scientific">Pseudohalioglobus sediminis</name>
    <dbReference type="NCBI Taxonomy" id="2606449"/>
    <lineage>
        <taxon>Bacteria</taxon>
        <taxon>Pseudomonadati</taxon>
        <taxon>Pseudomonadota</taxon>
        <taxon>Gammaproteobacteria</taxon>
        <taxon>Cellvibrionales</taxon>
        <taxon>Halieaceae</taxon>
        <taxon>Pseudohalioglobus</taxon>
    </lineage>
</organism>
<dbReference type="RefSeq" id="WP_149610821.1">
    <property type="nucleotide sequence ID" value="NZ_VTUX01000003.1"/>
</dbReference>
<evidence type="ECO:0000313" key="3">
    <source>
        <dbReference type="Proteomes" id="UP000323708"/>
    </source>
</evidence>
<dbReference type="NCBIfam" id="NF033919">
    <property type="entry name" value="PA2779_fam"/>
    <property type="match status" value="1"/>
</dbReference>
<protein>
    <submittedName>
        <fullName evidence="2">PA2779 family protein</fullName>
    </submittedName>
</protein>
<keyword evidence="1" id="KW-1133">Transmembrane helix</keyword>
<evidence type="ECO:0000313" key="2">
    <source>
        <dbReference type="EMBL" id="KAA1192528.1"/>
    </source>
</evidence>
<gene>
    <name evidence="2" type="ORF">F0M18_07600</name>
</gene>
<keyword evidence="1" id="KW-0812">Transmembrane</keyword>
<comment type="caution">
    <text evidence="2">The sequence shown here is derived from an EMBL/GenBank/DDBJ whole genome shotgun (WGS) entry which is preliminary data.</text>
</comment>
<name>A0A5B0X1K2_9GAMM</name>
<dbReference type="PIRSF" id="PIRSF029543">
    <property type="entry name" value="UCP029543"/>
    <property type="match status" value="1"/>
</dbReference>
<proteinExistence type="predicted"/>
<feature type="transmembrane region" description="Helical" evidence="1">
    <location>
        <begin position="125"/>
        <end position="151"/>
    </location>
</feature>
<dbReference type="InterPro" id="IPR046735">
    <property type="entry name" value="PA2779-like"/>
</dbReference>
<reference evidence="2 3" key="1">
    <citation type="submission" date="2019-09" db="EMBL/GenBank/DDBJ databases">
        <authorList>
            <person name="Chen X.-Y."/>
        </authorList>
    </citation>
    <scope>NUCLEOTIDE SEQUENCE [LARGE SCALE GENOMIC DNA]</scope>
    <source>
        <strain evidence="2 3">NY5</strain>
    </source>
</reference>
<evidence type="ECO:0000256" key="1">
    <source>
        <dbReference type="SAM" id="Phobius"/>
    </source>
</evidence>